<organism evidence="1 2">
    <name type="scientific">Desulfitobacterium hafniense DP7</name>
    <dbReference type="NCBI Taxonomy" id="537010"/>
    <lineage>
        <taxon>Bacteria</taxon>
        <taxon>Bacillati</taxon>
        <taxon>Bacillota</taxon>
        <taxon>Clostridia</taxon>
        <taxon>Eubacteriales</taxon>
        <taxon>Desulfitobacteriaceae</taxon>
        <taxon>Desulfitobacterium</taxon>
    </lineage>
</organism>
<sequence>MCYNVKRDIQRRRPWISLLDQGYRINCGQKKCPAFTGGGCFFLWAVFSIAVKTGGD</sequence>
<dbReference type="AlphaFoldDB" id="G9XNQ6"/>
<dbReference type="HOGENOM" id="CLU_3006762_0_0_9"/>
<reference evidence="1 2" key="1">
    <citation type="submission" date="2011-08" db="EMBL/GenBank/DDBJ databases">
        <authorList>
            <person name="Weinstock G."/>
            <person name="Sodergren E."/>
            <person name="Clifton S."/>
            <person name="Fulton L."/>
            <person name="Fulton B."/>
            <person name="Courtney L."/>
            <person name="Fronick C."/>
            <person name="Harrison M."/>
            <person name="Strong C."/>
            <person name="Farmer C."/>
            <person name="Delahaunty K."/>
            <person name="Markovic C."/>
            <person name="Hall O."/>
            <person name="Minx P."/>
            <person name="Tomlinson C."/>
            <person name="Mitreva M."/>
            <person name="Hou S."/>
            <person name="Chen J."/>
            <person name="Wollam A."/>
            <person name="Pepin K.H."/>
            <person name="Johnson M."/>
            <person name="Bhonagiri V."/>
            <person name="Zhang X."/>
            <person name="Suruliraj S."/>
            <person name="Warren W."/>
            <person name="Chinwalla A."/>
            <person name="Mardis E.R."/>
            <person name="Wilson R.K."/>
        </authorList>
    </citation>
    <scope>NUCLEOTIDE SEQUENCE [LARGE SCALE GENOMIC DNA]</scope>
    <source>
        <strain evidence="1 2">DP7</strain>
    </source>
</reference>
<dbReference type="Proteomes" id="UP000004416">
    <property type="component" value="Unassembled WGS sequence"/>
</dbReference>
<proteinExistence type="predicted"/>
<gene>
    <name evidence="1" type="ORF">HMPREF0322_02599</name>
</gene>
<comment type="caution">
    <text evidence="1">The sequence shown here is derived from an EMBL/GenBank/DDBJ whole genome shotgun (WGS) entry which is preliminary data.</text>
</comment>
<evidence type="ECO:0000313" key="1">
    <source>
        <dbReference type="EMBL" id="EHL06756.1"/>
    </source>
</evidence>
<accession>G9XNQ6</accession>
<dbReference type="EMBL" id="AFZX01000068">
    <property type="protein sequence ID" value="EHL06756.1"/>
    <property type="molecule type" value="Genomic_DNA"/>
</dbReference>
<protein>
    <submittedName>
        <fullName evidence="1">Uncharacterized protein</fullName>
    </submittedName>
</protein>
<evidence type="ECO:0000313" key="2">
    <source>
        <dbReference type="Proteomes" id="UP000004416"/>
    </source>
</evidence>
<name>G9XNQ6_DESHA</name>